<feature type="compositionally biased region" description="Low complexity" evidence="1">
    <location>
        <begin position="182"/>
        <end position="194"/>
    </location>
</feature>
<evidence type="ECO:0000313" key="3">
    <source>
        <dbReference type="EMBL" id="KAK9719310.1"/>
    </source>
</evidence>
<comment type="caution">
    <text evidence="3">The sequence shown here is derived from an EMBL/GenBank/DDBJ whole genome shotgun (WGS) entry which is preliminary data.</text>
</comment>
<protein>
    <submittedName>
        <fullName evidence="3">Uncharacterized protein</fullName>
    </submittedName>
</protein>
<keyword evidence="2" id="KW-0732">Signal</keyword>
<evidence type="ECO:0000256" key="2">
    <source>
        <dbReference type="SAM" id="SignalP"/>
    </source>
</evidence>
<dbReference type="EMBL" id="JASPKY010000221">
    <property type="protein sequence ID" value="KAK9719310.1"/>
    <property type="molecule type" value="Genomic_DNA"/>
</dbReference>
<name>A0AAW1KKQ4_POPJA</name>
<dbReference type="PANTHER" id="PTHR21505:SF8">
    <property type="entry name" value="DPT-YFP REPRESSOR BY OVEREXPRESSION, ISOFORM D-RELATED"/>
    <property type="match status" value="1"/>
</dbReference>
<sequence length="194" mass="21883">MCVALLHLQLMTVKASPTTSISFERCNTPQTSKKRNSSDKNLLTLATTTLRKINEEKEVTDDEFSIAGKKYAFDLRALNTEQRTIAEKIVSDVIYYGKLAQLNVNLLTLATTTLRKINEEKEVTDDEFSIAGKKYAFDLRALNTEQRTIAEKIVSDVIYYGKLAQLNVNSSINLNTPNYHQTSSTTYSSQLHHP</sequence>
<accession>A0AAW1KKQ4</accession>
<organism evidence="3 4">
    <name type="scientific">Popillia japonica</name>
    <name type="common">Japanese beetle</name>
    <dbReference type="NCBI Taxonomy" id="7064"/>
    <lineage>
        <taxon>Eukaryota</taxon>
        <taxon>Metazoa</taxon>
        <taxon>Ecdysozoa</taxon>
        <taxon>Arthropoda</taxon>
        <taxon>Hexapoda</taxon>
        <taxon>Insecta</taxon>
        <taxon>Pterygota</taxon>
        <taxon>Neoptera</taxon>
        <taxon>Endopterygota</taxon>
        <taxon>Coleoptera</taxon>
        <taxon>Polyphaga</taxon>
        <taxon>Scarabaeiformia</taxon>
        <taxon>Scarabaeidae</taxon>
        <taxon>Rutelinae</taxon>
        <taxon>Popillia</taxon>
    </lineage>
</organism>
<evidence type="ECO:0000256" key="1">
    <source>
        <dbReference type="SAM" id="MobiDB-lite"/>
    </source>
</evidence>
<evidence type="ECO:0000313" key="4">
    <source>
        <dbReference type="Proteomes" id="UP001458880"/>
    </source>
</evidence>
<feature type="signal peptide" evidence="2">
    <location>
        <begin position="1"/>
        <end position="15"/>
    </location>
</feature>
<gene>
    <name evidence="3" type="ORF">QE152_g22724</name>
</gene>
<proteinExistence type="predicted"/>
<feature type="region of interest" description="Disordered" evidence="1">
    <location>
        <begin position="175"/>
        <end position="194"/>
    </location>
</feature>
<dbReference type="AlphaFoldDB" id="A0AAW1KKQ4"/>
<keyword evidence="4" id="KW-1185">Reference proteome</keyword>
<dbReference type="Proteomes" id="UP001458880">
    <property type="component" value="Unassembled WGS sequence"/>
</dbReference>
<dbReference type="PANTHER" id="PTHR21505">
    <property type="entry name" value="MADF DOMAIN-CONTAINING PROTEIN-RELATED"/>
    <property type="match status" value="1"/>
</dbReference>
<reference evidence="3 4" key="1">
    <citation type="journal article" date="2024" name="BMC Genomics">
        <title>De novo assembly and annotation of Popillia japonica's genome with initial clues to its potential as an invasive pest.</title>
        <authorList>
            <person name="Cucini C."/>
            <person name="Boschi S."/>
            <person name="Funari R."/>
            <person name="Cardaioli E."/>
            <person name="Iannotti N."/>
            <person name="Marturano G."/>
            <person name="Paoli F."/>
            <person name="Bruttini M."/>
            <person name="Carapelli A."/>
            <person name="Frati F."/>
            <person name="Nardi F."/>
        </authorList>
    </citation>
    <scope>NUCLEOTIDE SEQUENCE [LARGE SCALE GENOMIC DNA]</scope>
    <source>
        <strain evidence="3">DMR45628</strain>
    </source>
</reference>
<feature type="chain" id="PRO_5043654361" evidence="2">
    <location>
        <begin position="16"/>
        <end position="194"/>
    </location>
</feature>